<reference evidence="3" key="1">
    <citation type="journal article" date="2019" name="Int. J. Syst. Evol. Microbiol.">
        <title>The Global Catalogue of Microorganisms (GCM) 10K type strain sequencing project: providing services to taxonomists for standard genome sequencing and annotation.</title>
        <authorList>
            <consortium name="The Broad Institute Genomics Platform"/>
            <consortium name="The Broad Institute Genome Sequencing Center for Infectious Disease"/>
            <person name="Wu L."/>
            <person name="Ma J."/>
        </authorList>
    </citation>
    <scope>NUCLEOTIDE SEQUENCE [LARGE SCALE GENOMIC DNA]</scope>
    <source>
        <strain evidence="3">JCM 4376</strain>
    </source>
</reference>
<accession>A0ABQ2VPR4</accession>
<proteinExistence type="predicted"/>
<gene>
    <name evidence="2" type="ORF">GCM10015535_00460</name>
</gene>
<sequence length="115" mass="12469">MHWPGPKPGEFAEFEVADADPEEAFRIWHEECARSRAAVEAAESLDITRSYGDEVSLRYILTHMIEEYATTARRTCSGSVSTASPASSRTAPGARSWRSGQGRSAAGVRAPGRSP</sequence>
<feature type="region of interest" description="Disordered" evidence="1">
    <location>
        <begin position="74"/>
        <end position="115"/>
    </location>
</feature>
<keyword evidence="3" id="KW-1185">Reference proteome</keyword>
<evidence type="ECO:0000313" key="2">
    <source>
        <dbReference type="EMBL" id="GGV73355.1"/>
    </source>
</evidence>
<dbReference type="InterPro" id="IPR007061">
    <property type="entry name" value="MST-like"/>
</dbReference>
<name>A0ABQ2VPR4_9ACTN</name>
<dbReference type="EMBL" id="BMTF01000001">
    <property type="protein sequence ID" value="GGV73355.1"/>
    <property type="molecule type" value="Genomic_DNA"/>
</dbReference>
<dbReference type="Proteomes" id="UP000660675">
    <property type="component" value="Unassembled WGS sequence"/>
</dbReference>
<comment type="caution">
    <text evidence="2">The sequence shown here is derived from an EMBL/GenBank/DDBJ whole genome shotgun (WGS) entry which is preliminary data.</text>
</comment>
<evidence type="ECO:0000256" key="1">
    <source>
        <dbReference type="SAM" id="MobiDB-lite"/>
    </source>
</evidence>
<dbReference type="InterPro" id="IPR034660">
    <property type="entry name" value="DinB/YfiT-like"/>
</dbReference>
<evidence type="ECO:0000313" key="3">
    <source>
        <dbReference type="Proteomes" id="UP000660675"/>
    </source>
</evidence>
<organism evidence="2 3">
    <name type="scientific">Streptomyces gelaticus</name>
    <dbReference type="NCBI Taxonomy" id="285446"/>
    <lineage>
        <taxon>Bacteria</taxon>
        <taxon>Bacillati</taxon>
        <taxon>Actinomycetota</taxon>
        <taxon>Actinomycetes</taxon>
        <taxon>Kitasatosporales</taxon>
        <taxon>Streptomycetaceae</taxon>
        <taxon>Streptomyces</taxon>
    </lineage>
</organism>
<protein>
    <submittedName>
        <fullName evidence="2">Uncharacterized protein</fullName>
    </submittedName>
</protein>
<feature type="compositionally biased region" description="Low complexity" evidence="1">
    <location>
        <begin position="77"/>
        <end position="96"/>
    </location>
</feature>
<dbReference type="Pfam" id="PF04978">
    <property type="entry name" value="MST"/>
    <property type="match status" value="1"/>
</dbReference>
<dbReference type="SUPFAM" id="SSF109854">
    <property type="entry name" value="DinB/YfiT-like putative metalloenzymes"/>
    <property type="match status" value="1"/>
</dbReference>
<dbReference type="Gene3D" id="1.20.120.450">
    <property type="entry name" value="dinb family like domain"/>
    <property type="match status" value="1"/>
</dbReference>